<dbReference type="Gene3D" id="3.40.50.620">
    <property type="entry name" value="HUPs"/>
    <property type="match status" value="1"/>
</dbReference>
<gene>
    <name evidence="3" type="ORF">TASIC1_0011026700</name>
</gene>
<reference evidence="3 4" key="1">
    <citation type="submission" date="2020-07" db="EMBL/GenBank/DDBJ databases">
        <title>Trichoderma asperellum IC-1 whole genome shotgun sequence.</title>
        <authorList>
            <person name="Kanamasa S."/>
            <person name="Takahashi H."/>
        </authorList>
    </citation>
    <scope>NUCLEOTIDE SEQUENCE [LARGE SCALE GENOMIC DNA]</scope>
    <source>
        <strain evidence="3 4">IC-1</strain>
    </source>
</reference>
<dbReference type="EMBL" id="BLZH01000011">
    <property type="protein sequence ID" value="GFP58900.1"/>
    <property type="molecule type" value="Genomic_DNA"/>
</dbReference>
<dbReference type="PANTHER" id="PTHR47815">
    <property type="entry name" value="UNIVERSAL STRESS PROTEIN A FAMILY PROTEIN C25B2.10"/>
    <property type="match status" value="1"/>
</dbReference>
<organism evidence="3 4">
    <name type="scientific">Trichoderma asperellum</name>
    <name type="common">Filamentous fungus</name>
    <dbReference type="NCBI Taxonomy" id="101201"/>
    <lineage>
        <taxon>Eukaryota</taxon>
        <taxon>Fungi</taxon>
        <taxon>Dikarya</taxon>
        <taxon>Ascomycota</taxon>
        <taxon>Pezizomycotina</taxon>
        <taxon>Sordariomycetes</taxon>
        <taxon>Hypocreomycetidae</taxon>
        <taxon>Hypocreales</taxon>
        <taxon>Hypocreaceae</taxon>
        <taxon>Trichoderma</taxon>
    </lineage>
</organism>
<dbReference type="CDD" id="cd23659">
    <property type="entry name" value="USP_At3g01520-like"/>
    <property type="match status" value="1"/>
</dbReference>
<accession>A0A6V8R2X8</accession>
<feature type="domain" description="UspA" evidence="2">
    <location>
        <begin position="150"/>
        <end position="283"/>
    </location>
</feature>
<evidence type="ECO:0000256" key="1">
    <source>
        <dbReference type="SAM" id="MobiDB-lite"/>
    </source>
</evidence>
<feature type="compositionally biased region" description="Polar residues" evidence="1">
    <location>
        <begin position="1"/>
        <end position="16"/>
    </location>
</feature>
<dbReference type="Proteomes" id="UP000517252">
    <property type="component" value="Unassembled WGS sequence"/>
</dbReference>
<evidence type="ECO:0000313" key="3">
    <source>
        <dbReference type="EMBL" id="GFP58900.1"/>
    </source>
</evidence>
<dbReference type="Pfam" id="PF00582">
    <property type="entry name" value="Usp"/>
    <property type="match status" value="1"/>
</dbReference>
<feature type="region of interest" description="Disordered" evidence="1">
    <location>
        <begin position="1"/>
        <end position="121"/>
    </location>
</feature>
<feature type="region of interest" description="Disordered" evidence="1">
    <location>
        <begin position="350"/>
        <end position="462"/>
    </location>
</feature>
<evidence type="ECO:0000259" key="2">
    <source>
        <dbReference type="Pfam" id="PF00582"/>
    </source>
</evidence>
<dbReference type="AlphaFoldDB" id="A0A6V8R2X8"/>
<dbReference type="SUPFAM" id="SSF52402">
    <property type="entry name" value="Adenine nucleotide alpha hydrolases-like"/>
    <property type="match status" value="1"/>
</dbReference>
<feature type="compositionally biased region" description="Low complexity" evidence="1">
    <location>
        <begin position="42"/>
        <end position="52"/>
    </location>
</feature>
<dbReference type="PANTHER" id="PTHR47815:SF1">
    <property type="entry name" value="UNIVERSAL STRESS PROTEIN A FAMILY PROTEIN C25B2.10"/>
    <property type="match status" value="1"/>
</dbReference>
<protein>
    <submittedName>
        <fullName evidence="3">Universal stress protein A family protein C25B2.10</fullName>
    </submittedName>
</protein>
<feature type="compositionally biased region" description="Basic and acidic residues" evidence="1">
    <location>
        <begin position="352"/>
        <end position="361"/>
    </location>
</feature>
<proteinExistence type="predicted"/>
<feature type="compositionally biased region" description="Acidic residues" evidence="1">
    <location>
        <begin position="398"/>
        <end position="409"/>
    </location>
</feature>
<evidence type="ECO:0000313" key="4">
    <source>
        <dbReference type="Proteomes" id="UP000517252"/>
    </source>
</evidence>
<dbReference type="InterPro" id="IPR014729">
    <property type="entry name" value="Rossmann-like_a/b/a_fold"/>
</dbReference>
<sequence length="462" mass="50644">MQSPRSPLQFSDSDVSPASMVPSKQSHEEYFPPSDASGSQNSMPLASSASDTSSRRQSKLSFATALPKPDGAPLHKTTSGSSVTKRRALGVQKRASDGAKARPPSPPPHTRFERHVGFDNVPIGEPSKKVPSSVVLNVRHNGYQPRRRSRTFMVGVDENPYSEYAVQWLLDELVDDGDEIICVRVIEKDMRLSEKSYYSDAQQVMDGIMAKNSSNRAVAFILEYAVGKLHSTFQSLIQLYQPAMLVVGTRGRSLGGLQGLVNNRNSFSKYCLQYSPVPVVVVRPSEKRSKKKAKRTNDNSRQTYVSMLAATHGKHEADSEASSTYELEVQISPDEEAHQVAQVLGLPAKFDPTIKPHHESVPMRSKSPDAAPGPRTSIARRVVSDPMPSSAPPSAPNSEDEEEDEEGEFEVMTGDEALDQQQKLDQLHKMEVSEAAALRHGISAEEDDESDEAQGRNSESAS</sequence>
<comment type="caution">
    <text evidence="3">The sequence shown here is derived from an EMBL/GenBank/DDBJ whole genome shotgun (WGS) entry which is preliminary data.</text>
</comment>
<dbReference type="InterPro" id="IPR006016">
    <property type="entry name" value="UspA"/>
</dbReference>
<name>A0A6V8R2X8_TRIAP</name>
<dbReference type="OrthoDB" id="843225at2759"/>